<dbReference type="Pfam" id="PF00787">
    <property type="entry name" value="PX"/>
    <property type="match status" value="1"/>
</dbReference>
<dbReference type="GO" id="GO:1901981">
    <property type="term" value="F:phosphatidylinositol phosphate binding"/>
    <property type="evidence" value="ECO:0007669"/>
    <property type="project" value="TreeGrafter"/>
</dbReference>
<dbReference type="InterPro" id="IPR043544">
    <property type="entry name" value="SNX10/11"/>
</dbReference>
<keyword evidence="7" id="KW-0653">Protein transport</keyword>
<evidence type="ECO:0000259" key="11">
    <source>
        <dbReference type="PROSITE" id="PS50195"/>
    </source>
</evidence>
<evidence type="ECO:0000256" key="10">
    <source>
        <dbReference type="ARBA" id="ARBA00029433"/>
    </source>
</evidence>
<keyword evidence="4" id="KW-0813">Transport</keyword>
<dbReference type="EMBL" id="VEVO01000021">
    <property type="protein sequence ID" value="KAF0024683.1"/>
    <property type="molecule type" value="Genomic_DNA"/>
</dbReference>
<evidence type="ECO:0000256" key="8">
    <source>
        <dbReference type="ARBA" id="ARBA00023121"/>
    </source>
</evidence>
<accession>A0A6A4RRN2</accession>
<dbReference type="InterPro" id="IPR036871">
    <property type="entry name" value="PX_dom_sf"/>
</dbReference>
<reference evidence="12 13" key="1">
    <citation type="submission" date="2019-06" db="EMBL/GenBank/DDBJ databases">
        <title>Draft genomes of female and male turbot (Scophthalmus maximus).</title>
        <authorList>
            <person name="Xu H."/>
            <person name="Xu X.-W."/>
            <person name="Shao C."/>
            <person name="Chen S."/>
        </authorList>
    </citation>
    <scope>NUCLEOTIDE SEQUENCE [LARGE SCALE GENOMIC DNA]</scope>
    <source>
        <strain evidence="12">Ysfricsl-2016a</strain>
        <tissue evidence="12">Blood</tissue>
    </source>
</reference>
<comment type="similarity">
    <text evidence="3">Belongs to the sorting nexin family.</text>
</comment>
<evidence type="ECO:0000256" key="7">
    <source>
        <dbReference type="ARBA" id="ARBA00022927"/>
    </source>
</evidence>
<dbReference type="GO" id="GO:0060271">
    <property type="term" value="P:cilium assembly"/>
    <property type="evidence" value="ECO:0007669"/>
    <property type="project" value="TreeGrafter"/>
</dbReference>
<keyword evidence="5" id="KW-0963">Cytoplasm</keyword>
<comment type="caution">
    <text evidence="12">The sequence shown here is derived from an EMBL/GenBank/DDBJ whole genome shotgun (WGS) entry which is preliminary data.</text>
</comment>
<evidence type="ECO:0000256" key="1">
    <source>
        <dbReference type="ARBA" id="ARBA00004177"/>
    </source>
</evidence>
<gene>
    <name evidence="12" type="ORF">F2P81_023485</name>
</gene>
<dbReference type="SMART" id="SM00312">
    <property type="entry name" value="PX"/>
    <property type="match status" value="1"/>
</dbReference>
<name>A0A6A4RRN2_SCOMX</name>
<dbReference type="SUPFAM" id="SSF64268">
    <property type="entry name" value="PX domain"/>
    <property type="match status" value="1"/>
</dbReference>
<proteinExistence type="inferred from homology"/>
<dbReference type="InterPro" id="IPR001683">
    <property type="entry name" value="PX_dom"/>
</dbReference>
<comment type="subcellular location">
    <subcellularLocation>
        <location evidence="2">Cytoplasm</location>
    </subcellularLocation>
    <subcellularLocation>
        <location evidence="10">Endomembrane system</location>
        <topology evidence="10">Peripheral membrane protein</topology>
        <orientation evidence="10">Cytoplasmic side</orientation>
    </subcellularLocation>
    <subcellularLocation>
        <location evidence="1">Endosome</location>
    </subcellularLocation>
</comment>
<evidence type="ECO:0000313" key="12">
    <source>
        <dbReference type="EMBL" id="KAF0024683.1"/>
    </source>
</evidence>
<keyword evidence="9" id="KW-0472">Membrane</keyword>
<dbReference type="GO" id="GO:0006886">
    <property type="term" value="P:intracellular protein transport"/>
    <property type="evidence" value="ECO:0007669"/>
    <property type="project" value="InterPro"/>
</dbReference>
<dbReference type="Gene3D" id="3.30.1520.10">
    <property type="entry name" value="Phox-like domain"/>
    <property type="match status" value="1"/>
</dbReference>
<dbReference type="AlphaFoldDB" id="A0A6A4RRN2"/>
<dbReference type="PANTHER" id="PTHR46209:SF2">
    <property type="entry name" value="SORTING NEXIN-10"/>
    <property type="match status" value="1"/>
</dbReference>
<dbReference type="GO" id="GO:0016050">
    <property type="term" value="P:vesicle organization"/>
    <property type="evidence" value="ECO:0007669"/>
    <property type="project" value="TreeGrafter"/>
</dbReference>
<evidence type="ECO:0000256" key="3">
    <source>
        <dbReference type="ARBA" id="ARBA00010883"/>
    </source>
</evidence>
<organism evidence="12 13">
    <name type="scientific">Scophthalmus maximus</name>
    <name type="common">Turbot</name>
    <name type="synonym">Psetta maxima</name>
    <dbReference type="NCBI Taxonomy" id="52904"/>
    <lineage>
        <taxon>Eukaryota</taxon>
        <taxon>Metazoa</taxon>
        <taxon>Chordata</taxon>
        <taxon>Craniata</taxon>
        <taxon>Vertebrata</taxon>
        <taxon>Euteleostomi</taxon>
        <taxon>Actinopterygii</taxon>
        <taxon>Neopterygii</taxon>
        <taxon>Teleostei</taxon>
        <taxon>Neoteleostei</taxon>
        <taxon>Acanthomorphata</taxon>
        <taxon>Carangaria</taxon>
        <taxon>Pleuronectiformes</taxon>
        <taxon>Pleuronectoidei</taxon>
        <taxon>Scophthalmidae</taxon>
        <taxon>Scophthalmus</taxon>
    </lineage>
</organism>
<dbReference type="CDD" id="cd06898">
    <property type="entry name" value="PX_SNX10"/>
    <property type="match status" value="1"/>
</dbReference>
<evidence type="ECO:0000313" key="13">
    <source>
        <dbReference type="Proteomes" id="UP000438429"/>
    </source>
</evidence>
<dbReference type="PANTHER" id="PTHR46209">
    <property type="entry name" value="PX DOMAIN-CONTAINING PROTEIN"/>
    <property type="match status" value="1"/>
</dbReference>
<keyword evidence="6" id="KW-0967">Endosome</keyword>
<keyword evidence="8" id="KW-0446">Lipid-binding</keyword>
<dbReference type="PROSITE" id="PS50195">
    <property type="entry name" value="PX"/>
    <property type="match status" value="1"/>
</dbReference>
<dbReference type="GO" id="GO:0005768">
    <property type="term" value="C:endosome"/>
    <property type="evidence" value="ECO:0007669"/>
    <property type="project" value="UniProtKB-SubCell"/>
</dbReference>
<dbReference type="Proteomes" id="UP000438429">
    <property type="component" value="Unassembled WGS sequence"/>
</dbReference>
<evidence type="ECO:0000256" key="5">
    <source>
        <dbReference type="ARBA" id="ARBA00022490"/>
    </source>
</evidence>
<evidence type="ECO:0000256" key="2">
    <source>
        <dbReference type="ARBA" id="ARBA00004496"/>
    </source>
</evidence>
<evidence type="ECO:0000256" key="4">
    <source>
        <dbReference type="ARBA" id="ARBA00022448"/>
    </source>
</evidence>
<protein>
    <recommendedName>
        <fullName evidence="11">PX domain-containing protein</fullName>
    </recommendedName>
</protein>
<evidence type="ECO:0000256" key="6">
    <source>
        <dbReference type="ARBA" id="ARBA00022753"/>
    </source>
</evidence>
<evidence type="ECO:0000256" key="9">
    <source>
        <dbReference type="ARBA" id="ARBA00023136"/>
    </source>
</evidence>
<feature type="domain" description="PX" evidence="11">
    <location>
        <begin position="45"/>
        <end position="162"/>
    </location>
</feature>
<sequence length="415" mass="46734">MILCRPSAGVKNQMIQCVAEALRYTCHVCSPIMDSMLKNLSRTEFISVCVRDPRLHKDDLWHTHVDYEICLHTNSMCFRKKTSGVRRRYSEFVWLRHCLEQNALIIELPKLPPWNPFFSLRNTEQVSQRMKGLEEFLESVLQTPFLLSDSRLHLFLQSELSITKIARCVLGKTRYTVAEAIQRCNRDYMSRLEDKGSCDSDCERVQSSEEVIAGITTNSLLEVMSQVSLMSMAVCVNSKAAFIINIPLRAHTKILHRARLLVESGTFTSMISVCYDADVWFQYPTCDLMAQSVRKVGTGSQHSPLRSSVEAATLCLLLPSTGHYATYGCYTSLAESAAVASNSSKCKVRYQAGSKSQCINLFMIVNNEDDDDDGEDYHIEEDCQFPVNAPLAIHQCHPAAVGYGLGPVTSSLRRE</sequence>